<feature type="zinc finger region" description="C3H1-type" evidence="6">
    <location>
        <begin position="22"/>
        <end position="50"/>
    </location>
</feature>
<feature type="compositionally biased region" description="Polar residues" evidence="7">
    <location>
        <begin position="164"/>
        <end position="179"/>
    </location>
</feature>
<feature type="domain" description="C3H1-type" evidence="8">
    <location>
        <begin position="117"/>
        <end position="144"/>
    </location>
</feature>
<dbReference type="PANTHER" id="PTHR15725">
    <property type="entry name" value="ZN-FINGER, C-X8-C-X5-C-X3-H TYPE-CONTAINING"/>
    <property type="match status" value="1"/>
</dbReference>
<dbReference type="SMART" id="SM00356">
    <property type="entry name" value="ZnF_C3H1"/>
    <property type="match status" value="3"/>
</dbReference>
<accession>A0AAV9BC02</accession>
<keyword evidence="10" id="KW-1185">Reference proteome</keyword>
<feature type="region of interest" description="Disordered" evidence="7">
    <location>
        <begin position="293"/>
        <end position="362"/>
    </location>
</feature>
<reference evidence="9" key="2">
    <citation type="submission" date="2023-06" db="EMBL/GenBank/DDBJ databases">
        <authorList>
            <person name="Ma L."/>
            <person name="Liu K.-W."/>
            <person name="Li Z."/>
            <person name="Hsiao Y.-Y."/>
            <person name="Qi Y."/>
            <person name="Fu T."/>
            <person name="Tang G."/>
            <person name="Zhang D."/>
            <person name="Sun W.-H."/>
            <person name="Liu D.-K."/>
            <person name="Li Y."/>
            <person name="Chen G.-Z."/>
            <person name="Liu X.-D."/>
            <person name="Liao X.-Y."/>
            <person name="Jiang Y.-T."/>
            <person name="Yu X."/>
            <person name="Hao Y."/>
            <person name="Huang J."/>
            <person name="Zhao X.-W."/>
            <person name="Ke S."/>
            <person name="Chen Y.-Y."/>
            <person name="Wu W.-L."/>
            <person name="Hsu J.-L."/>
            <person name="Lin Y.-F."/>
            <person name="Huang M.-D."/>
            <person name="Li C.-Y."/>
            <person name="Huang L."/>
            <person name="Wang Z.-W."/>
            <person name="Zhao X."/>
            <person name="Zhong W.-Y."/>
            <person name="Peng D.-H."/>
            <person name="Ahmad S."/>
            <person name="Lan S."/>
            <person name="Zhang J.-S."/>
            <person name="Tsai W.-C."/>
            <person name="Van De Peer Y."/>
            <person name="Liu Z.-J."/>
        </authorList>
    </citation>
    <scope>NUCLEOTIDE SEQUENCE</scope>
    <source>
        <strain evidence="9">SCP</strain>
        <tissue evidence="9">Leaves</tissue>
    </source>
</reference>
<dbReference type="PROSITE" id="PS50103">
    <property type="entry name" value="ZF_C3H1"/>
    <property type="match status" value="3"/>
</dbReference>
<dbReference type="Pfam" id="PF14608">
    <property type="entry name" value="zf-CCCH_2"/>
    <property type="match status" value="1"/>
</dbReference>
<feature type="compositionally biased region" description="Acidic residues" evidence="7">
    <location>
        <begin position="621"/>
        <end position="644"/>
    </location>
</feature>
<keyword evidence="2" id="KW-0677">Repeat</keyword>
<evidence type="ECO:0000256" key="3">
    <source>
        <dbReference type="ARBA" id="ARBA00022771"/>
    </source>
</evidence>
<evidence type="ECO:0000256" key="2">
    <source>
        <dbReference type="ARBA" id="ARBA00022737"/>
    </source>
</evidence>
<protein>
    <submittedName>
        <fullName evidence="9">Zinc finger CCCH domain-containing protein 19</fullName>
    </submittedName>
</protein>
<feature type="domain" description="C3H1-type" evidence="8">
    <location>
        <begin position="22"/>
        <end position="50"/>
    </location>
</feature>
<gene>
    <name evidence="9" type="ORF">QJS04_geneDACA009877</name>
</gene>
<evidence type="ECO:0000256" key="5">
    <source>
        <dbReference type="ARBA" id="ARBA00023125"/>
    </source>
</evidence>
<sequence>MDLTGREPSTRPPTSQDEETVKKNTDCVYFLASPLTCKKGNDCEYRHSENARMNPRDCYFWLNSNCLNPKCGFRHPPLEGPVGAPLSTSSGAAFPLVQAALPAQLHAVNVPASYNPNKQNIPCIFFQKGGCLKGDKCSFMHGSQPISNPVPQQSSKMAAPSPEQPQAHNKPTTLGSCGSQQKFPQASIHKFVQVLPTAQSVIKSESLSVGGLVAKKNTPIPPLDEENPRIKQSHVQVVSNTSASRTASHRAPPLDVRFLNGRAANVFRAKTSAGLDVLVDHGFRETKHFHVVDDTGRERNHHERSKSSKLEHERSSDYDSLPSSKREMYAVRKDSDQYGRLNNQFTERRRFHREESRDRIDQSDLRHRLTKKMKFNGLRSTVSPDRRGEYYRGDDRRDEEQGVRGHIFLDRRPPSAYEGPIKNRLQGRIKLPVENSTDDSIDTGRSRPIVSHQGRQHDRIKRRAHEEIFKEGRNSAGHSIGGDDINFAPPKRLADLKGTKASNSARSTNLTDGLVKPLGHQEPEGSLSFEGPKPLSMILKRKWGEAPENSVVGTSEATEFVKDHTSSDAGKTDARAVEEEREEGLILTDGEVHHDVYSPASKAEDDQGMGDSEMVNRMEDPDFEAYEQGDGEFDYEQIEGEEDADANHEGEYLDDEDDEDDDFAKKVGIILS</sequence>
<evidence type="ECO:0000313" key="10">
    <source>
        <dbReference type="Proteomes" id="UP001179952"/>
    </source>
</evidence>
<organism evidence="9 10">
    <name type="scientific">Acorus gramineus</name>
    <name type="common">Dwarf sweet flag</name>
    <dbReference type="NCBI Taxonomy" id="55184"/>
    <lineage>
        <taxon>Eukaryota</taxon>
        <taxon>Viridiplantae</taxon>
        <taxon>Streptophyta</taxon>
        <taxon>Embryophyta</taxon>
        <taxon>Tracheophyta</taxon>
        <taxon>Spermatophyta</taxon>
        <taxon>Magnoliopsida</taxon>
        <taxon>Liliopsida</taxon>
        <taxon>Acoraceae</taxon>
        <taxon>Acorus</taxon>
    </lineage>
</organism>
<feature type="region of interest" description="Disordered" evidence="7">
    <location>
        <begin position="379"/>
        <end position="420"/>
    </location>
</feature>
<dbReference type="AlphaFoldDB" id="A0AAV9BC02"/>
<dbReference type="GO" id="GO:0003677">
    <property type="term" value="F:DNA binding"/>
    <property type="evidence" value="ECO:0007669"/>
    <property type="project" value="UniProtKB-KW"/>
</dbReference>
<dbReference type="GO" id="GO:0003729">
    <property type="term" value="F:mRNA binding"/>
    <property type="evidence" value="ECO:0007669"/>
    <property type="project" value="TreeGrafter"/>
</dbReference>
<dbReference type="SUPFAM" id="SSF90229">
    <property type="entry name" value="CCCH zinc finger"/>
    <property type="match status" value="1"/>
</dbReference>
<dbReference type="EMBL" id="JAUJYN010000004">
    <property type="protein sequence ID" value="KAK1274274.1"/>
    <property type="molecule type" value="Genomic_DNA"/>
</dbReference>
<feature type="domain" description="C3H1-type" evidence="8">
    <location>
        <begin position="52"/>
        <end position="78"/>
    </location>
</feature>
<evidence type="ECO:0000256" key="7">
    <source>
        <dbReference type="SAM" id="MobiDB-lite"/>
    </source>
</evidence>
<feature type="compositionally biased region" description="Basic and acidic residues" evidence="7">
    <location>
        <begin position="293"/>
        <end position="317"/>
    </location>
</feature>
<dbReference type="Gene3D" id="4.10.1000.10">
    <property type="entry name" value="Zinc finger, CCCH-type"/>
    <property type="match status" value="2"/>
</dbReference>
<feature type="compositionally biased region" description="Acidic residues" evidence="7">
    <location>
        <begin position="652"/>
        <end position="662"/>
    </location>
</feature>
<feature type="region of interest" description="Disordered" evidence="7">
    <location>
        <begin position="142"/>
        <end position="179"/>
    </location>
</feature>
<feature type="zinc finger region" description="C3H1-type" evidence="6">
    <location>
        <begin position="117"/>
        <end position="144"/>
    </location>
</feature>
<comment type="caution">
    <text evidence="9">The sequence shown here is derived from an EMBL/GenBank/DDBJ whole genome shotgun (WGS) entry which is preliminary data.</text>
</comment>
<feature type="compositionally biased region" description="Basic and acidic residues" evidence="7">
    <location>
        <begin position="559"/>
        <end position="578"/>
    </location>
</feature>
<feature type="region of interest" description="Disordered" evidence="7">
    <location>
        <begin position="434"/>
        <end position="460"/>
    </location>
</feature>
<dbReference type="InterPro" id="IPR000571">
    <property type="entry name" value="Znf_CCCH"/>
</dbReference>
<name>A0AAV9BC02_ACOGR</name>
<reference evidence="9" key="1">
    <citation type="journal article" date="2023" name="Nat. Commun.">
        <title>Diploid and tetraploid genomes of Acorus and the evolution of monocots.</title>
        <authorList>
            <person name="Ma L."/>
            <person name="Liu K.W."/>
            <person name="Li Z."/>
            <person name="Hsiao Y.Y."/>
            <person name="Qi Y."/>
            <person name="Fu T."/>
            <person name="Tang G.D."/>
            <person name="Zhang D."/>
            <person name="Sun W.H."/>
            <person name="Liu D.K."/>
            <person name="Li Y."/>
            <person name="Chen G.Z."/>
            <person name="Liu X.D."/>
            <person name="Liao X.Y."/>
            <person name="Jiang Y.T."/>
            <person name="Yu X."/>
            <person name="Hao Y."/>
            <person name="Huang J."/>
            <person name="Zhao X.W."/>
            <person name="Ke S."/>
            <person name="Chen Y.Y."/>
            <person name="Wu W.L."/>
            <person name="Hsu J.L."/>
            <person name="Lin Y.F."/>
            <person name="Huang M.D."/>
            <person name="Li C.Y."/>
            <person name="Huang L."/>
            <person name="Wang Z.W."/>
            <person name="Zhao X."/>
            <person name="Zhong W.Y."/>
            <person name="Peng D.H."/>
            <person name="Ahmad S."/>
            <person name="Lan S."/>
            <person name="Zhang J.S."/>
            <person name="Tsai W.C."/>
            <person name="Van de Peer Y."/>
            <person name="Liu Z.J."/>
        </authorList>
    </citation>
    <scope>NUCLEOTIDE SEQUENCE</scope>
    <source>
        <strain evidence="9">SCP</strain>
    </source>
</reference>
<feature type="region of interest" description="Disordered" evidence="7">
    <location>
        <begin position="549"/>
        <end position="662"/>
    </location>
</feature>
<feature type="compositionally biased region" description="Basic and acidic residues" evidence="7">
    <location>
        <begin position="384"/>
        <end position="413"/>
    </location>
</feature>
<dbReference type="GO" id="GO:0008270">
    <property type="term" value="F:zinc ion binding"/>
    <property type="evidence" value="ECO:0007669"/>
    <property type="project" value="UniProtKB-KW"/>
</dbReference>
<proteinExistence type="predicted"/>
<feature type="region of interest" description="Disordered" evidence="7">
    <location>
        <begin position="498"/>
        <end position="531"/>
    </location>
</feature>
<feature type="compositionally biased region" description="Polar residues" evidence="7">
    <location>
        <begin position="500"/>
        <end position="511"/>
    </location>
</feature>
<feature type="compositionally biased region" description="Polar residues" evidence="7">
    <location>
        <begin position="144"/>
        <end position="156"/>
    </location>
</feature>
<feature type="compositionally biased region" description="Basic and acidic residues" evidence="7">
    <location>
        <begin position="346"/>
        <end position="362"/>
    </location>
</feature>
<feature type="zinc finger region" description="C3H1-type" evidence="6">
    <location>
        <begin position="52"/>
        <end position="78"/>
    </location>
</feature>
<dbReference type="InterPro" id="IPR036855">
    <property type="entry name" value="Znf_CCCH_sf"/>
</dbReference>
<keyword evidence="3 6" id="KW-0863">Zinc-finger</keyword>
<dbReference type="PANTHER" id="PTHR15725:SF14">
    <property type="entry name" value="ZINC FINGER CCCH DOMAIN-CONTAINING PROTEIN 11A"/>
    <property type="match status" value="1"/>
</dbReference>
<dbReference type="InterPro" id="IPR041686">
    <property type="entry name" value="Znf-CCCH_3"/>
</dbReference>
<keyword evidence="1 6" id="KW-0479">Metal-binding</keyword>
<feature type="compositionally biased region" description="Basic and acidic residues" evidence="7">
    <location>
        <begin position="324"/>
        <end position="337"/>
    </location>
</feature>
<evidence type="ECO:0000259" key="8">
    <source>
        <dbReference type="PROSITE" id="PS50103"/>
    </source>
</evidence>
<keyword evidence="5" id="KW-0238">DNA-binding</keyword>
<evidence type="ECO:0000256" key="6">
    <source>
        <dbReference type="PROSITE-ProRule" id="PRU00723"/>
    </source>
</evidence>
<dbReference type="Pfam" id="PF15663">
    <property type="entry name" value="zf-CCCH_3"/>
    <property type="match status" value="1"/>
</dbReference>
<dbReference type="FunFam" id="4.10.1000.10:FF:000021">
    <property type="entry name" value="Zinc finger CCCH domain-containing protein 17"/>
    <property type="match status" value="1"/>
</dbReference>
<evidence type="ECO:0000313" key="9">
    <source>
        <dbReference type="EMBL" id="KAK1274274.1"/>
    </source>
</evidence>
<dbReference type="Proteomes" id="UP001179952">
    <property type="component" value="Unassembled WGS sequence"/>
</dbReference>
<keyword evidence="4 6" id="KW-0862">Zinc</keyword>
<evidence type="ECO:0000256" key="4">
    <source>
        <dbReference type="ARBA" id="ARBA00022833"/>
    </source>
</evidence>
<evidence type="ECO:0000256" key="1">
    <source>
        <dbReference type="ARBA" id="ARBA00022723"/>
    </source>
</evidence>